<dbReference type="AlphaFoldDB" id="F8FP71"/>
<evidence type="ECO:0000313" key="3">
    <source>
        <dbReference type="Proteomes" id="UP000006620"/>
    </source>
</evidence>
<evidence type="ECO:0000313" key="2">
    <source>
        <dbReference type="EMBL" id="AEI39021.1"/>
    </source>
</evidence>
<dbReference type="InterPro" id="IPR002035">
    <property type="entry name" value="VWF_A"/>
</dbReference>
<feature type="domain" description="VWFA" evidence="1">
    <location>
        <begin position="14"/>
        <end position="213"/>
    </location>
</feature>
<reference evidence="2 3" key="2">
    <citation type="journal article" date="2013" name="Genome Announc.">
        <title>Genome Sequence of Growth-Improving Paenibacillus mucilaginosus Strain KNP414.</title>
        <authorList>
            <person name="Lu J.J."/>
            <person name="Wang J.F."/>
            <person name="Hu X.F."/>
        </authorList>
    </citation>
    <scope>NUCLEOTIDE SEQUENCE [LARGE SCALE GENOMIC DNA]</scope>
    <source>
        <strain evidence="2 3">KNP414</strain>
    </source>
</reference>
<proteinExistence type="predicted"/>
<name>F8FP71_PAEMK</name>
<protein>
    <recommendedName>
        <fullName evidence="1">VWFA domain-containing protein</fullName>
    </recommendedName>
</protein>
<dbReference type="Proteomes" id="UP000006620">
    <property type="component" value="Chromosome"/>
</dbReference>
<evidence type="ECO:0000259" key="1">
    <source>
        <dbReference type="PROSITE" id="PS50234"/>
    </source>
</evidence>
<dbReference type="PROSITE" id="PS50234">
    <property type="entry name" value="VWFA"/>
    <property type="match status" value="1"/>
</dbReference>
<dbReference type="RefSeq" id="WP_013914187.1">
    <property type="nucleotide sequence ID" value="NC_015690.1"/>
</dbReference>
<gene>
    <name evidence="2" type="ordered locus">KNP414_00396</name>
</gene>
<dbReference type="KEGG" id="pms:KNP414_00396"/>
<dbReference type="SUPFAM" id="SSF53300">
    <property type="entry name" value="vWA-like"/>
    <property type="match status" value="1"/>
</dbReference>
<dbReference type="Gene3D" id="3.40.50.410">
    <property type="entry name" value="von Willebrand factor, type A domain"/>
    <property type="match status" value="1"/>
</dbReference>
<dbReference type="EMBL" id="CP002869">
    <property type="protein sequence ID" value="AEI39021.1"/>
    <property type="molecule type" value="Genomic_DNA"/>
</dbReference>
<dbReference type="CDD" id="cd00198">
    <property type="entry name" value="vWFA"/>
    <property type="match status" value="1"/>
</dbReference>
<dbReference type="InterPro" id="IPR036465">
    <property type="entry name" value="vWFA_dom_sf"/>
</dbReference>
<dbReference type="PATRIC" id="fig|1036673.3.peg.348"/>
<organism evidence="2 3">
    <name type="scientific">Paenibacillus mucilaginosus (strain KNP414)</name>
    <dbReference type="NCBI Taxonomy" id="1036673"/>
    <lineage>
        <taxon>Bacteria</taxon>
        <taxon>Bacillati</taxon>
        <taxon>Bacillota</taxon>
        <taxon>Bacilli</taxon>
        <taxon>Bacillales</taxon>
        <taxon>Paenibacillaceae</taxon>
        <taxon>Paenibacillus</taxon>
    </lineage>
</organism>
<dbReference type="HOGENOM" id="CLU_1109751_0_0_9"/>
<reference evidence="3" key="1">
    <citation type="submission" date="2011-06" db="EMBL/GenBank/DDBJ databases">
        <title>Complete genome sequence of Paenibacillus mucilaginosus KNP414.</title>
        <authorList>
            <person name="Wang J."/>
            <person name="Hu S."/>
            <person name="Hu X."/>
            <person name="Zhang B."/>
            <person name="Dong D."/>
            <person name="Zhang S."/>
            <person name="Zhao K."/>
            <person name="Wu D."/>
        </authorList>
    </citation>
    <scope>NUCLEOTIDE SEQUENCE [LARGE SCALE GENOMIC DNA]</scope>
    <source>
        <strain evidence="3">KNP414</strain>
    </source>
</reference>
<sequence>MSYRIQATEKTPALILYLLDISRSMTLPMGGRRRLDIALDSLTASLKQMVFRSTKGGRLSPRYRVALIAYSDAVYDLLGGIRPIDEVARKGIPDLVPQRLTETAEAFAYAEKLLLAELPGLDGCPAPLVCHITDGTPTGADPEPVVRRIMDMTVPDGAVLVENIFISEHLLVEPVGDVRSWGGIQDDTPFLDETAVRLRRMSSRIPESYLELLHDSGYPLAAGSYMMLPGSSAELVGLGFQMSSATPVR</sequence>
<accession>F8FP71</accession>